<dbReference type="Gene3D" id="2.40.10.120">
    <property type="match status" value="1"/>
</dbReference>
<feature type="compositionally biased region" description="Low complexity" evidence="1">
    <location>
        <begin position="110"/>
        <end position="126"/>
    </location>
</feature>
<dbReference type="Proteomes" id="UP001341281">
    <property type="component" value="Chromosome 10"/>
</dbReference>
<dbReference type="SUPFAM" id="SSF50494">
    <property type="entry name" value="Trypsin-like serine proteases"/>
    <property type="match status" value="1"/>
</dbReference>
<feature type="region of interest" description="Disordered" evidence="1">
    <location>
        <begin position="1"/>
        <end position="129"/>
    </location>
</feature>
<dbReference type="SUPFAM" id="SSF50156">
    <property type="entry name" value="PDZ domain-like"/>
    <property type="match status" value="1"/>
</dbReference>
<sequence length="539" mass="58879">MPQEEEEAPRSRRSRARRRRRRSHSGCPTPPTVATRSRASQLDPPSLSGPSQLGKRKRRDTATGPEVKESAEEQAVAVDSDSTTPDAHTGRKRTGTTRLDVDENAKQEEAAAASASTSPDPGPSSAVSSPLCWPALPEVITGENEFGDKIYEPFHKIDPAIVEAHVKLQTKCFAKQDDMLLMQSSGFVIEWDANTKSCAILTSALLIQSSSSVDEWLGLDEYAPDAKVCVQLADKTDSTVVADLVHYDRHYNLALFRAAMDLSAQIPSFSTELKYAQEVFVLGRDKDRNLSVDHGSVVYEGPSCYLRHHYMFTSCGINMLGIGGPLINIAGEIVGMASLSEMAFIPSSIIVRCLRMWKKFNCIPRPHVGMKLSAITLLDLARIERISRKCDIDDGLIVTLVSEGSAAEKLGVRPGDIITSWNGENISTTIELETFLLHMCEEHLDKGNSNGSNVDVSIGIFHIRNDSHSIKTLTVNVSNDVEVVAEGTYPVTAAHCSSPCDGVERQLVKPLKTLKVLHLAIEDPGSTKQISIEDDLVFA</sequence>
<gene>
    <name evidence="3" type="ORF">U9M48_041917</name>
</gene>
<name>A0AAQ3UPV1_PASNO</name>
<evidence type="ECO:0000256" key="1">
    <source>
        <dbReference type="SAM" id="MobiDB-lite"/>
    </source>
</evidence>
<dbReference type="PANTHER" id="PTHR47389:SF5">
    <property type="entry name" value="OS09G0436700 PROTEIN"/>
    <property type="match status" value="1"/>
</dbReference>
<dbReference type="Gene3D" id="2.30.42.10">
    <property type="match status" value="1"/>
</dbReference>
<feature type="compositionally biased region" description="Basic and acidic residues" evidence="1">
    <location>
        <begin position="99"/>
        <end position="109"/>
    </location>
</feature>
<accession>A0AAQ3UPV1</accession>
<dbReference type="Pfam" id="PF17820">
    <property type="entry name" value="PDZ_6"/>
    <property type="match status" value="1"/>
</dbReference>
<keyword evidence="4" id="KW-1185">Reference proteome</keyword>
<dbReference type="AlphaFoldDB" id="A0AAQ3UPV1"/>
<reference evidence="3 4" key="1">
    <citation type="submission" date="2024-02" db="EMBL/GenBank/DDBJ databases">
        <title>High-quality chromosome-scale genome assembly of Pensacola bahiagrass (Paspalum notatum Flugge var. saurae).</title>
        <authorList>
            <person name="Vega J.M."/>
            <person name="Podio M."/>
            <person name="Orjuela J."/>
            <person name="Siena L.A."/>
            <person name="Pessino S.C."/>
            <person name="Combes M.C."/>
            <person name="Mariac C."/>
            <person name="Albertini E."/>
            <person name="Pupilli F."/>
            <person name="Ortiz J.P.A."/>
            <person name="Leblanc O."/>
        </authorList>
    </citation>
    <scope>NUCLEOTIDE SEQUENCE [LARGE SCALE GENOMIC DNA]</scope>
    <source>
        <strain evidence="3">R1</strain>
        <tissue evidence="3">Leaf</tissue>
    </source>
</reference>
<dbReference type="InterPro" id="IPR009003">
    <property type="entry name" value="Peptidase_S1_PA"/>
</dbReference>
<evidence type="ECO:0000313" key="3">
    <source>
        <dbReference type="EMBL" id="WVZ96254.1"/>
    </source>
</evidence>
<organism evidence="3 4">
    <name type="scientific">Paspalum notatum var. saurae</name>
    <dbReference type="NCBI Taxonomy" id="547442"/>
    <lineage>
        <taxon>Eukaryota</taxon>
        <taxon>Viridiplantae</taxon>
        <taxon>Streptophyta</taxon>
        <taxon>Embryophyta</taxon>
        <taxon>Tracheophyta</taxon>
        <taxon>Spermatophyta</taxon>
        <taxon>Magnoliopsida</taxon>
        <taxon>Liliopsida</taxon>
        <taxon>Poales</taxon>
        <taxon>Poaceae</taxon>
        <taxon>PACMAD clade</taxon>
        <taxon>Panicoideae</taxon>
        <taxon>Andropogonodae</taxon>
        <taxon>Paspaleae</taxon>
        <taxon>Paspalinae</taxon>
        <taxon>Paspalum</taxon>
    </lineage>
</organism>
<dbReference type="Pfam" id="PF13365">
    <property type="entry name" value="Trypsin_2"/>
    <property type="match status" value="1"/>
</dbReference>
<feature type="domain" description="PDZ" evidence="2">
    <location>
        <begin position="397"/>
        <end position="432"/>
    </location>
</feature>
<feature type="compositionally biased region" description="Basic residues" evidence="1">
    <location>
        <begin position="11"/>
        <end position="24"/>
    </location>
</feature>
<evidence type="ECO:0000259" key="2">
    <source>
        <dbReference type="Pfam" id="PF17820"/>
    </source>
</evidence>
<dbReference type="EMBL" id="CP144754">
    <property type="protein sequence ID" value="WVZ96254.1"/>
    <property type="molecule type" value="Genomic_DNA"/>
</dbReference>
<evidence type="ECO:0000313" key="4">
    <source>
        <dbReference type="Proteomes" id="UP001341281"/>
    </source>
</evidence>
<proteinExistence type="predicted"/>
<dbReference type="PANTHER" id="PTHR47389">
    <property type="entry name" value="OS09G0436400 PROTEIN"/>
    <property type="match status" value="1"/>
</dbReference>
<protein>
    <recommendedName>
        <fullName evidence="2">PDZ domain-containing protein</fullName>
    </recommendedName>
</protein>
<dbReference type="InterPro" id="IPR036034">
    <property type="entry name" value="PDZ_sf"/>
</dbReference>
<dbReference type="InterPro" id="IPR041489">
    <property type="entry name" value="PDZ_6"/>
</dbReference>